<keyword evidence="4" id="KW-0132">Cell division</keyword>
<comment type="subcellular location">
    <subcellularLocation>
        <location evidence="1">Membrane</location>
    </subcellularLocation>
</comment>
<dbReference type="Gene3D" id="3.40.50.11690">
    <property type="entry name" value="Cell division protein FtsQ/DivIB"/>
    <property type="match status" value="1"/>
</dbReference>
<dbReference type="Pfam" id="PF08478">
    <property type="entry name" value="POTRA_1"/>
    <property type="match status" value="1"/>
</dbReference>
<evidence type="ECO:0000256" key="1">
    <source>
        <dbReference type="ARBA" id="ARBA00004370"/>
    </source>
</evidence>
<keyword evidence="8" id="KW-0131">Cell cycle</keyword>
<organism evidence="10">
    <name type="scientific">marine metagenome</name>
    <dbReference type="NCBI Taxonomy" id="408172"/>
    <lineage>
        <taxon>unclassified sequences</taxon>
        <taxon>metagenomes</taxon>
        <taxon>ecological metagenomes</taxon>
    </lineage>
</organism>
<evidence type="ECO:0000313" key="10">
    <source>
        <dbReference type="EMBL" id="SVB47479.1"/>
    </source>
</evidence>
<evidence type="ECO:0000256" key="5">
    <source>
        <dbReference type="ARBA" id="ARBA00022692"/>
    </source>
</evidence>
<dbReference type="AlphaFoldDB" id="A0A382EAQ3"/>
<dbReference type="Gene3D" id="3.10.20.310">
    <property type="entry name" value="membrane protein fhac"/>
    <property type="match status" value="1"/>
</dbReference>
<dbReference type="Pfam" id="PF03799">
    <property type="entry name" value="FtsQ_DivIB_C"/>
    <property type="match status" value="1"/>
</dbReference>
<dbReference type="EMBL" id="UINC01043439">
    <property type="protein sequence ID" value="SVB47479.1"/>
    <property type="molecule type" value="Genomic_DNA"/>
</dbReference>
<evidence type="ECO:0000256" key="8">
    <source>
        <dbReference type="ARBA" id="ARBA00023306"/>
    </source>
</evidence>
<dbReference type="GO" id="GO:0016020">
    <property type="term" value="C:membrane"/>
    <property type="evidence" value="ECO:0007669"/>
    <property type="project" value="UniProtKB-SubCell"/>
</dbReference>
<gene>
    <name evidence="10" type="ORF">METZ01_LOCUS200333</name>
</gene>
<dbReference type="PROSITE" id="PS51779">
    <property type="entry name" value="POTRA"/>
    <property type="match status" value="1"/>
</dbReference>
<dbReference type="PANTHER" id="PTHR35851">
    <property type="entry name" value="CELL DIVISION PROTEIN FTSQ"/>
    <property type="match status" value="1"/>
</dbReference>
<dbReference type="PANTHER" id="PTHR35851:SF1">
    <property type="entry name" value="CELL DIVISION PROTEIN FTSQ"/>
    <property type="match status" value="1"/>
</dbReference>
<evidence type="ECO:0000259" key="9">
    <source>
        <dbReference type="PROSITE" id="PS51779"/>
    </source>
</evidence>
<reference evidence="10" key="1">
    <citation type="submission" date="2018-05" db="EMBL/GenBank/DDBJ databases">
        <authorList>
            <person name="Lanie J.A."/>
            <person name="Ng W.-L."/>
            <person name="Kazmierczak K.M."/>
            <person name="Andrzejewski T.M."/>
            <person name="Davidsen T.M."/>
            <person name="Wayne K.J."/>
            <person name="Tettelin H."/>
            <person name="Glass J.I."/>
            <person name="Rusch D."/>
            <person name="Podicherti R."/>
            <person name="Tsui H.-C.T."/>
            <person name="Winkler M.E."/>
        </authorList>
    </citation>
    <scope>NUCLEOTIDE SEQUENCE</scope>
</reference>
<name>A0A382EAQ3_9ZZZZ</name>
<dbReference type="GO" id="GO:0090529">
    <property type="term" value="P:cell septum assembly"/>
    <property type="evidence" value="ECO:0007669"/>
    <property type="project" value="InterPro"/>
</dbReference>
<feature type="non-terminal residue" evidence="10">
    <location>
        <position position="1"/>
    </location>
</feature>
<dbReference type="InterPro" id="IPR045335">
    <property type="entry name" value="FtsQ_C_sf"/>
</dbReference>
<keyword evidence="7" id="KW-0472">Membrane</keyword>
<protein>
    <recommendedName>
        <fullName evidence="9">POTRA domain-containing protein</fullName>
    </recommendedName>
</protein>
<feature type="domain" description="POTRA" evidence="9">
    <location>
        <begin position="14"/>
        <end position="82"/>
    </location>
</feature>
<evidence type="ECO:0000256" key="4">
    <source>
        <dbReference type="ARBA" id="ARBA00022618"/>
    </source>
</evidence>
<keyword evidence="3" id="KW-0997">Cell inner membrane</keyword>
<proteinExistence type="predicted"/>
<accession>A0A382EAQ3</accession>
<dbReference type="InterPro" id="IPR013685">
    <property type="entry name" value="POTRA_FtsQ_type"/>
</dbReference>
<evidence type="ECO:0000256" key="2">
    <source>
        <dbReference type="ARBA" id="ARBA00022475"/>
    </source>
</evidence>
<sequence>LIFSIKWANYQKVFNLNEPIITGYDILDEQDYRKIISQLDYDIIYSTDIVEIRKVLESNPFVKAARVSRHFPNRLNIQIVERKPLGIINIDNQLMIDGEAVVLPGKKYSEDYLIPILSGFNSAIELYPEGEKTYSTKVKEAVDILKKLSIHYADLYENISELTLNKDDEYVLILADRPTRVVLGKDNISLKFNILKSFDKALGQRQLTDFRLIDMRYNKQLVAREWT</sequence>
<evidence type="ECO:0000256" key="6">
    <source>
        <dbReference type="ARBA" id="ARBA00022989"/>
    </source>
</evidence>
<dbReference type="InterPro" id="IPR005548">
    <property type="entry name" value="Cell_div_FtsQ/DivIB_C"/>
</dbReference>
<keyword evidence="5" id="KW-0812">Transmembrane</keyword>
<evidence type="ECO:0000256" key="7">
    <source>
        <dbReference type="ARBA" id="ARBA00023136"/>
    </source>
</evidence>
<keyword evidence="6" id="KW-1133">Transmembrane helix</keyword>
<keyword evidence="2" id="KW-1003">Cell membrane</keyword>
<dbReference type="InterPro" id="IPR034746">
    <property type="entry name" value="POTRA"/>
</dbReference>
<evidence type="ECO:0000256" key="3">
    <source>
        <dbReference type="ARBA" id="ARBA00022519"/>
    </source>
</evidence>
<dbReference type="InterPro" id="IPR026579">
    <property type="entry name" value="FtsQ"/>
</dbReference>